<evidence type="ECO:0000259" key="6">
    <source>
        <dbReference type="Pfam" id="PF16077"/>
    </source>
</evidence>
<dbReference type="Gene3D" id="2.10.90.10">
    <property type="entry name" value="Cystine-knot cytokines"/>
    <property type="match status" value="1"/>
</dbReference>
<feature type="region of interest" description="Disordered" evidence="4">
    <location>
        <begin position="19"/>
        <end position="103"/>
    </location>
</feature>
<evidence type="ECO:0000256" key="2">
    <source>
        <dbReference type="ARBA" id="ARBA00023157"/>
    </source>
</evidence>
<dbReference type="InterPro" id="IPR052444">
    <property type="entry name" value="Spz/Toll_ligand-like"/>
</dbReference>
<evidence type="ECO:0000256" key="3">
    <source>
        <dbReference type="ARBA" id="ARBA00023180"/>
    </source>
</evidence>
<feature type="compositionally biased region" description="Basic and acidic residues" evidence="4">
    <location>
        <begin position="23"/>
        <end position="69"/>
    </location>
</feature>
<dbReference type="GO" id="GO:0045087">
    <property type="term" value="P:innate immune response"/>
    <property type="evidence" value="ECO:0007669"/>
    <property type="project" value="TreeGrafter"/>
</dbReference>
<protein>
    <submittedName>
        <fullName evidence="8">Uncharacterized protein LOC100906390</fullName>
    </submittedName>
</protein>
<keyword evidence="1 5" id="KW-0732">Signal</keyword>
<dbReference type="Pfam" id="PF16077">
    <property type="entry name" value="Spaetzle"/>
    <property type="match status" value="1"/>
</dbReference>
<feature type="chain" id="PRO_5042476394" evidence="5">
    <location>
        <begin position="21"/>
        <end position="632"/>
    </location>
</feature>
<sequence>MKLFFGISVLIGLWALTVSSEPETNRTSEAETPKNKTEPEALKISLQDRPREGRGESKKIEETPKHKDDGDADESKEESSERQVRSRVPYGYKPGIQGGPRGLPHAPVNFGSFKRVPSENQSDSALSLFEKNMNDCIHRLHNEVRGLGTKPLLRSPPAIRPLPQNQADPPFIGPQPAGPLVGRGPVYPALNKQQNHRFPHGPMQLTQGGFRPTFGPHHQTSPPGFNNDFNGLFRPFGLRASSFGISPGSEERFTNALDTDVPFNHFGPQHAFSSLGHNSTQFGVNHFQSAVDFNGGFGPLANFGGSLNGVPQSLGFSGLINSAENDFIGFGGNAFGSRGFGNGNPTFDGYFQGFNSNPFPVDAGDMRIQSNSLGDGGAFSSQAGDVMSNAMNHHAGVARSPMQSLTQHATNIPRPIQPIFPAAAANAQNPTAGLSVPMPPTPADNRPYSILPGGNFHSAAKSASDIHYVNRPFMKPPCASSRKNVTFCVKDDQYPRDSVVQSAFSDPLTARRLVPYIPDEELVSAESNDVKMRSSLSEACSAETNLIRPMRAKNTKGMWKVIVNVDTPLNGQQYKQLIHTETCRKTGAQCHASRKSVCVQKFTMHRLAAWSPQEGLHMDSFRFPIACSCLLA</sequence>
<dbReference type="GO" id="GO:0005121">
    <property type="term" value="F:Toll binding"/>
    <property type="evidence" value="ECO:0007669"/>
    <property type="project" value="TreeGrafter"/>
</dbReference>
<evidence type="ECO:0000313" key="8">
    <source>
        <dbReference type="RefSeq" id="XP_003738925.1"/>
    </source>
</evidence>
<feature type="signal peptide" evidence="5">
    <location>
        <begin position="1"/>
        <end position="20"/>
    </location>
</feature>
<accession>A0AAJ6QNU8</accession>
<dbReference type="GO" id="GO:0008083">
    <property type="term" value="F:growth factor activity"/>
    <property type="evidence" value="ECO:0007669"/>
    <property type="project" value="TreeGrafter"/>
</dbReference>
<dbReference type="PANTHER" id="PTHR23199">
    <property type="entry name" value="NEUROTROPHIN 1-RELATED"/>
    <property type="match status" value="1"/>
</dbReference>
<dbReference type="InterPro" id="IPR032104">
    <property type="entry name" value="Spaetzle"/>
</dbReference>
<evidence type="ECO:0000256" key="4">
    <source>
        <dbReference type="SAM" id="MobiDB-lite"/>
    </source>
</evidence>
<dbReference type="GO" id="GO:0021556">
    <property type="term" value="P:central nervous system formation"/>
    <property type="evidence" value="ECO:0007669"/>
    <property type="project" value="TreeGrafter"/>
</dbReference>
<dbReference type="AlphaFoldDB" id="A0AAJ6QNU8"/>
<proteinExistence type="predicted"/>
<dbReference type="RefSeq" id="XP_003738925.1">
    <property type="nucleotide sequence ID" value="XM_003738877.1"/>
</dbReference>
<reference evidence="8" key="1">
    <citation type="submission" date="2025-08" db="UniProtKB">
        <authorList>
            <consortium name="RefSeq"/>
        </authorList>
    </citation>
    <scope>IDENTIFICATION</scope>
</reference>
<gene>
    <name evidence="8" type="primary">LOC100906390</name>
</gene>
<keyword evidence="3" id="KW-0325">Glycoprotein</keyword>
<dbReference type="GeneID" id="100906390"/>
<name>A0AAJ6QNU8_9ACAR</name>
<keyword evidence="2" id="KW-1015">Disulfide bond</keyword>
<dbReference type="GO" id="GO:0005615">
    <property type="term" value="C:extracellular space"/>
    <property type="evidence" value="ECO:0007669"/>
    <property type="project" value="UniProtKB-ARBA"/>
</dbReference>
<keyword evidence="7" id="KW-1185">Reference proteome</keyword>
<dbReference type="PANTHER" id="PTHR23199:SF12">
    <property type="entry name" value="NEUROTROPHIN 1-RELATED"/>
    <property type="match status" value="1"/>
</dbReference>
<dbReference type="Proteomes" id="UP000694867">
    <property type="component" value="Unplaced"/>
</dbReference>
<dbReference type="InterPro" id="IPR029034">
    <property type="entry name" value="Cystine-knot_cytokine"/>
</dbReference>
<evidence type="ECO:0000256" key="5">
    <source>
        <dbReference type="SAM" id="SignalP"/>
    </source>
</evidence>
<organism evidence="7 8">
    <name type="scientific">Galendromus occidentalis</name>
    <name type="common">western predatory mite</name>
    <dbReference type="NCBI Taxonomy" id="34638"/>
    <lineage>
        <taxon>Eukaryota</taxon>
        <taxon>Metazoa</taxon>
        <taxon>Ecdysozoa</taxon>
        <taxon>Arthropoda</taxon>
        <taxon>Chelicerata</taxon>
        <taxon>Arachnida</taxon>
        <taxon>Acari</taxon>
        <taxon>Parasitiformes</taxon>
        <taxon>Mesostigmata</taxon>
        <taxon>Gamasina</taxon>
        <taxon>Phytoseioidea</taxon>
        <taxon>Phytoseiidae</taxon>
        <taxon>Typhlodrominae</taxon>
        <taxon>Galendromus</taxon>
    </lineage>
</organism>
<feature type="domain" description="Spaetzle" evidence="6">
    <location>
        <begin position="538"/>
        <end position="630"/>
    </location>
</feature>
<dbReference type="KEGG" id="goe:100906390"/>
<dbReference type="SUPFAM" id="SSF57501">
    <property type="entry name" value="Cystine-knot cytokines"/>
    <property type="match status" value="1"/>
</dbReference>
<evidence type="ECO:0000313" key="7">
    <source>
        <dbReference type="Proteomes" id="UP000694867"/>
    </source>
</evidence>
<evidence type="ECO:0000256" key="1">
    <source>
        <dbReference type="ARBA" id="ARBA00022729"/>
    </source>
</evidence>